<keyword evidence="4" id="KW-1185">Reference proteome</keyword>
<comment type="caution">
    <text evidence="3">The sequence shown here is derived from an EMBL/GenBank/DDBJ whole genome shotgun (WGS) entry which is preliminary data.</text>
</comment>
<gene>
    <name evidence="3" type="ORF">CLG94_01885</name>
</gene>
<evidence type="ECO:0000259" key="2">
    <source>
        <dbReference type="Pfam" id="PF02470"/>
    </source>
</evidence>
<proteinExistence type="predicted"/>
<dbReference type="AlphaFoldDB" id="A0A2T4U117"/>
<keyword evidence="1" id="KW-0472">Membrane</keyword>
<keyword evidence="1" id="KW-0812">Transmembrane</keyword>
<evidence type="ECO:0000313" key="3">
    <source>
        <dbReference type="EMBL" id="PTL37039.1"/>
    </source>
</evidence>
<sequence length="320" mass="34309">MPEREYWTRLRVGIFVLGLLGLFIVFVLTIGSRSRIFERRYNLHAFFGTIEGLNVGAPVRLAGTSIGSVNDITFSKDLASKKIRVTMNLDAGLQNRIREDSIASIGSIGLVGDKVLDLTVGSLDKPVLPPGATIASADPPDYAKLLQKGDQIVGNVVKISDALSQLVGGGAGVGARQDLAESIASFNRIMGEIEQGTGLLHALVYEKRSGNILKELSETTAAIQQLSNLMKQFQNQKGLAHILFADPRAESIMADLEQTSKNLKLVSSRLAQGEGTLGALIDDPALYEDLSSLLRGANRSRILQSLIQSTRRSGASAGPQ</sequence>
<dbReference type="InterPro" id="IPR052336">
    <property type="entry name" value="MlaD_Phospholipid_Transporter"/>
</dbReference>
<accession>A0A2T4U117</accession>
<dbReference type="OrthoDB" id="9769132at2"/>
<reference evidence="4" key="2">
    <citation type="journal article" date="2018" name="Environ. Microbiol.">
        <title>Bloom of a denitrifying methanotroph, 'Candidatus Methylomirabilis limnetica', in a deep stratified lake.</title>
        <authorList>
            <person name="Graf J.S."/>
            <person name="Mayr M.J."/>
            <person name="Marchant H.K."/>
            <person name="Tienken D."/>
            <person name="Hach P.F."/>
            <person name="Brand A."/>
            <person name="Schubert C.J."/>
            <person name="Kuypers M.M."/>
            <person name="Milucka J."/>
        </authorList>
    </citation>
    <scope>NUCLEOTIDE SEQUENCE [LARGE SCALE GENOMIC DNA]</scope>
    <source>
        <strain evidence="4">Zug</strain>
    </source>
</reference>
<dbReference type="PANTHER" id="PTHR33371">
    <property type="entry name" value="INTERMEMBRANE PHOSPHOLIPID TRANSPORT SYSTEM BINDING PROTEIN MLAD-RELATED"/>
    <property type="match status" value="1"/>
</dbReference>
<reference evidence="3 4" key="1">
    <citation type="submission" date="2017-09" db="EMBL/GenBank/DDBJ databases">
        <title>Bloom of a denitrifying methanotroph, Candidatus Methylomirabilis limnetica, in a deep stratified lake.</title>
        <authorList>
            <person name="Graf J.S."/>
            <person name="Marchant H.K."/>
            <person name="Tienken D."/>
            <person name="Hach P.F."/>
            <person name="Brand A."/>
            <person name="Schubert C.J."/>
            <person name="Kuypers M.M."/>
            <person name="Milucka J."/>
        </authorList>
    </citation>
    <scope>NUCLEOTIDE SEQUENCE [LARGE SCALE GENOMIC DNA]</scope>
    <source>
        <strain evidence="3 4">Zug</strain>
    </source>
</reference>
<evidence type="ECO:0000256" key="1">
    <source>
        <dbReference type="SAM" id="Phobius"/>
    </source>
</evidence>
<keyword evidence="1" id="KW-1133">Transmembrane helix</keyword>
<evidence type="ECO:0000313" key="4">
    <source>
        <dbReference type="Proteomes" id="UP000241436"/>
    </source>
</evidence>
<feature type="transmembrane region" description="Helical" evidence="1">
    <location>
        <begin position="12"/>
        <end position="31"/>
    </location>
</feature>
<dbReference type="PANTHER" id="PTHR33371:SF4">
    <property type="entry name" value="INTERMEMBRANE PHOSPHOLIPID TRANSPORT SYSTEM BINDING PROTEIN MLAD"/>
    <property type="match status" value="1"/>
</dbReference>
<dbReference type="Pfam" id="PF02470">
    <property type="entry name" value="MlaD"/>
    <property type="match status" value="1"/>
</dbReference>
<dbReference type="RefSeq" id="WP_107561201.1">
    <property type="nucleotide sequence ID" value="NZ_NVQC01000009.1"/>
</dbReference>
<feature type="domain" description="Mce/MlaD" evidence="2">
    <location>
        <begin position="41"/>
        <end position="120"/>
    </location>
</feature>
<name>A0A2T4U117_9BACT</name>
<organism evidence="3 4">
    <name type="scientific">Candidatus Methylomirabilis limnetica</name>
    <dbReference type="NCBI Taxonomy" id="2033718"/>
    <lineage>
        <taxon>Bacteria</taxon>
        <taxon>Candidatus Methylomirabilota</taxon>
        <taxon>Candidatus Methylomirabilia</taxon>
        <taxon>Candidatus Methylomirabilales</taxon>
        <taxon>Candidatus Methylomirabilaceae</taxon>
        <taxon>Candidatus Methylomirabilis</taxon>
    </lineage>
</organism>
<protein>
    <recommendedName>
        <fullName evidence="2">Mce/MlaD domain-containing protein</fullName>
    </recommendedName>
</protein>
<dbReference type="EMBL" id="NVQC01000009">
    <property type="protein sequence ID" value="PTL37039.1"/>
    <property type="molecule type" value="Genomic_DNA"/>
</dbReference>
<dbReference type="Proteomes" id="UP000241436">
    <property type="component" value="Unassembled WGS sequence"/>
</dbReference>
<dbReference type="InterPro" id="IPR003399">
    <property type="entry name" value="Mce/MlaD"/>
</dbReference>